<dbReference type="InterPro" id="IPR052574">
    <property type="entry name" value="CDIRP"/>
</dbReference>
<name>A0A8H7RJU6_9FUNG</name>
<dbReference type="Gene3D" id="3.80.10.10">
    <property type="entry name" value="Ribonuclease Inhibitor"/>
    <property type="match status" value="2"/>
</dbReference>
<dbReference type="GO" id="GO:0035591">
    <property type="term" value="F:signaling adaptor activity"/>
    <property type="evidence" value="ECO:0007669"/>
    <property type="project" value="TreeGrafter"/>
</dbReference>
<sequence>MSLEFILIGFIRLIEIDINHLERLEILDVSKNKIMNFKDMSRLKSLRTLNAGYNNIETCSIFENLPCLISLNLTHNKIRRLNGLLIANMSMLEILDVSFNLIERLTSIETLQNLVEFNMSSNNAISISLTRTINRLCNLNLSFNRLTEFDAKWFPNARIVYLDENIITRVYELTSIPRVTSFSLRNQEDLYNFDLYYLRSTRKLYLSGYPFRRMTQFFDFFTLKYLELCSAELDELPADFSNRAPNLSRLHLSMNRLQDIRPLKPLKELKQLVLLGNNLVSILDIISVVKHLEKLVVLDLR</sequence>
<dbReference type="SUPFAM" id="SSF52058">
    <property type="entry name" value="L domain-like"/>
    <property type="match status" value="1"/>
</dbReference>
<keyword evidence="4" id="KW-1185">Reference proteome</keyword>
<evidence type="ECO:0000313" key="3">
    <source>
        <dbReference type="EMBL" id="KAG2211870.1"/>
    </source>
</evidence>
<dbReference type="GO" id="GO:1902412">
    <property type="term" value="P:regulation of mitotic cytokinesis"/>
    <property type="evidence" value="ECO:0007669"/>
    <property type="project" value="TreeGrafter"/>
</dbReference>
<evidence type="ECO:0000256" key="1">
    <source>
        <dbReference type="ARBA" id="ARBA00022614"/>
    </source>
</evidence>
<dbReference type="SMART" id="SM00365">
    <property type="entry name" value="LRR_SD22"/>
    <property type="match status" value="3"/>
</dbReference>
<keyword evidence="1" id="KW-0433">Leucine-rich repeat</keyword>
<dbReference type="OrthoDB" id="7451790at2759"/>
<dbReference type="InterPro" id="IPR032675">
    <property type="entry name" value="LRR_dom_sf"/>
</dbReference>
<dbReference type="EMBL" id="JAEPRD010000007">
    <property type="protein sequence ID" value="KAG2211870.1"/>
    <property type="molecule type" value="Genomic_DNA"/>
</dbReference>
<evidence type="ECO:0000256" key="2">
    <source>
        <dbReference type="ARBA" id="ARBA00022737"/>
    </source>
</evidence>
<proteinExistence type="predicted"/>
<accession>A0A8H7RJU6</accession>
<dbReference type="Proteomes" id="UP000603453">
    <property type="component" value="Unassembled WGS sequence"/>
</dbReference>
<dbReference type="PANTHER" id="PTHR47566:SF1">
    <property type="entry name" value="PROTEIN NUD1"/>
    <property type="match status" value="1"/>
</dbReference>
<dbReference type="PANTHER" id="PTHR47566">
    <property type="match status" value="1"/>
</dbReference>
<dbReference type="GO" id="GO:0061499">
    <property type="term" value="C:outer plaque of mitotic spindle pole body"/>
    <property type="evidence" value="ECO:0007669"/>
    <property type="project" value="TreeGrafter"/>
</dbReference>
<keyword evidence="2" id="KW-0677">Repeat</keyword>
<reference evidence="3" key="1">
    <citation type="submission" date="2020-12" db="EMBL/GenBank/DDBJ databases">
        <title>Metabolic potential, ecology and presence of endohyphal bacteria is reflected in genomic diversity of Mucoromycotina.</title>
        <authorList>
            <person name="Muszewska A."/>
            <person name="Okrasinska A."/>
            <person name="Steczkiewicz K."/>
            <person name="Drgas O."/>
            <person name="Orlowska M."/>
            <person name="Perlinska-Lenart U."/>
            <person name="Aleksandrzak-Piekarczyk T."/>
            <person name="Szatraj K."/>
            <person name="Zielenkiewicz U."/>
            <person name="Pilsyk S."/>
            <person name="Malc E."/>
            <person name="Mieczkowski P."/>
            <person name="Kruszewska J.S."/>
            <person name="Biernat P."/>
            <person name="Pawlowska J."/>
        </authorList>
    </citation>
    <scope>NUCLEOTIDE SEQUENCE</scope>
    <source>
        <strain evidence="3">WA0000017839</strain>
    </source>
</reference>
<dbReference type="PROSITE" id="PS51450">
    <property type="entry name" value="LRR"/>
    <property type="match status" value="3"/>
</dbReference>
<comment type="caution">
    <text evidence="3">The sequence shown here is derived from an EMBL/GenBank/DDBJ whole genome shotgun (WGS) entry which is preliminary data.</text>
</comment>
<dbReference type="InterPro" id="IPR003591">
    <property type="entry name" value="Leu-rich_rpt_typical-subtyp"/>
</dbReference>
<protein>
    <submittedName>
        <fullName evidence="3">Uncharacterized protein</fullName>
    </submittedName>
</protein>
<dbReference type="SMART" id="SM00369">
    <property type="entry name" value="LRR_TYP"/>
    <property type="match status" value="4"/>
</dbReference>
<dbReference type="InterPro" id="IPR001611">
    <property type="entry name" value="Leu-rich_rpt"/>
</dbReference>
<evidence type="ECO:0000313" key="4">
    <source>
        <dbReference type="Proteomes" id="UP000603453"/>
    </source>
</evidence>
<dbReference type="AlphaFoldDB" id="A0A8H7RJU6"/>
<dbReference type="GO" id="GO:0031028">
    <property type="term" value="P:septation initiation signaling"/>
    <property type="evidence" value="ECO:0007669"/>
    <property type="project" value="TreeGrafter"/>
</dbReference>
<gene>
    <name evidence="3" type="ORF">INT47_004557</name>
</gene>
<organism evidence="3 4">
    <name type="scientific">Mucor saturninus</name>
    <dbReference type="NCBI Taxonomy" id="64648"/>
    <lineage>
        <taxon>Eukaryota</taxon>
        <taxon>Fungi</taxon>
        <taxon>Fungi incertae sedis</taxon>
        <taxon>Mucoromycota</taxon>
        <taxon>Mucoromycotina</taxon>
        <taxon>Mucoromycetes</taxon>
        <taxon>Mucorales</taxon>
        <taxon>Mucorineae</taxon>
        <taxon>Mucoraceae</taxon>
        <taxon>Mucor</taxon>
    </lineage>
</organism>